<feature type="compositionally biased region" description="Basic and acidic residues" evidence="1">
    <location>
        <begin position="51"/>
        <end position="83"/>
    </location>
</feature>
<evidence type="ECO:0000313" key="3">
    <source>
        <dbReference type="Proteomes" id="UP001595945"/>
    </source>
</evidence>
<evidence type="ECO:0008006" key="4">
    <source>
        <dbReference type="Google" id="ProtNLM"/>
    </source>
</evidence>
<dbReference type="AlphaFoldDB" id="A0ABD5Q3P5"/>
<evidence type="ECO:0000256" key="1">
    <source>
        <dbReference type="SAM" id="MobiDB-lite"/>
    </source>
</evidence>
<proteinExistence type="predicted"/>
<reference evidence="2 3" key="1">
    <citation type="journal article" date="2019" name="Int. J. Syst. Evol. Microbiol.">
        <title>The Global Catalogue of Microorganisms (GCM) 10K type strain sequencing project: providing services to taxonomists for standard genome sequencing and annotation.</title>
        <authorList>
            <consortium name="The Broad Institute Genomics Platform"/>
            <consortium name="The Broad Institute Genome Sequencing Center for Infectious Disease"/>
            <person name="Wu L."/>
            <person name="Ma J."/>
        </authorList>
    </citation>
    <scope>NUCLEOTIDE SEQUENCE [LARGE SCALE GENOMIC DNA]</scope>
    <source>
        <strain evidence="2 3">XZYJ18</strain>
    </source>
</reference>
<protein>
    <recommendedName>
        <fullName evidence="4">CopG family transcriptional regulator</fullName>
    </recommendedName>
</protein>
<organism evidence="2 3">
    <name type="scientific">Halorussus aquaticus</name>
    <dbReference type="NCBI Taxonomy" id="2953748"/>
    <lineage>
        <taxon>Archaea</taxon>
        <taxon>Methanobacteriati</taxon>
        <taxon>Methanobacteriota</taxon>
        <taxon>Stenosarchaea group</taxon>
        <taxon>Halobacteria</taxon>
        <taxon>Halobacteriales</taxon>
        <taxon>Haladaptataceae</taxon>
        <taxon>Halorussus</taxon>
    </lineage>
</organism>
<dbReference type="GeneID" id="73044760"/>
<comment type="caution">
    <text evidence="2">The sequence shown here is derived from an EMBL/GenBank/DDBJ whole genome shotgun (WGS) entry which is preliminary data.</text>
</comment>
<name>A0ABD5Q3P5_9EURY</name>
<sequence>MRHEHLVVTVEAGLKERIDADLDPGESLESWIADAVERKLAAESDEGDDAEGVRERDGDRGVGGGRDPDSRRGGPPDRDRDGGRGVGAGRRGRNGTARDSASDGDDADESGDYDEGFEYVDDCGI</sequence>
<evidence type="ECO:0000313" key="2">
    <source>
        <dbReference type="EMBL" id="MFC4824554.1"/>
    </source>
</evidence>
<feature type="region of interest" description="Disordered" evidence="1">
    <location>
        <begin position="40"/>
        <end position="125"/>
    </location>
</feature>
<dbReference type="EMBL" id="JBHSHT010000001">
    <property type="protein sequence ID" value="MFC4824554.1"/>
    <property type="molecule type" value="Genomic_DNA"/>
</dbReference>
<dbReference type="Proteomes" id="UP001595945">
    <property type="component" value="Unassembled WGS sequence"/>
</dbReference>
<accession>A0ABD5Q3P5</accession>
<dbReference type="RefSeq" id="WP_254269712.1">
    <property type="nucleotide sequence ID" value="NZ_CP100400.1"/>
</dbReference>
<feature type="compositionally biased region" description="Acidic residues" evidence="1">
    <location>
        <begin position="102"/>
        <end position="125"/>
    </location>
</feature>
<gene>
    <name evidence="2" type="ORF">ACFO9K_09775</name>
</gene>
<keyword evidence="3" id="KW-1185">Reference proteome</keyword>